<evidence type="ECO:0000313" key="2">
    <source>
        <dbReference type="EMBL" id="SHM17943.1"/>
    </source>
</evidence>
<dbReference type="Gene3D" id="1.10.1760.20">
    <property type="match status" value="1"/>
</dbReference>
<dbReference type="RefSeq" id="WP_084139106.1">
    <property type="nucleotide sequence ID" value="NZ_FRCP01000007.1"/>
</dbReference>
<accession>A0A1M7GNQ0</accession>
<feature type="transmembrane region" description="Helical" evidence="1">
    <location>
        <begin position="40"/>
        <end position="59"/>
    </location>
</feature>
<gene>
    <name evidence="2" type="ORF">SAMN02746066_01028</name>
</gene>
<keyword evidence="1" id="KW-0812">Transmembrane</keyword>
<dbReference type="OrthoDB" id="5198189at2"/>
<protein>
    <submittedName>
        <fullName evidence="2">Energy-coupling factor transport system substrate-specific component</fullName>
    </submittedName>
</protein>
<feature type="transmembrane region" description="Helical" evidence="1">
    <location>
        <begin position="12"/>
        <end position="34"/>
    </location>
</feature>
<dbReference type="STRING" id="1120996.SAMN02746066_01028"/>
<feature type="transmembrane region" description="Helical" evidence="1">
    <location>
        <begin position="71"/>
        <end position="96"/>
    </location>
</feature>
<proteinExistence type="predicted"/>
<keyword evidence="1" id="KW-0472">Membrane</keyword>
<keyword evidence="1" id="KW-1133">Transmembrane helix</keyword>
<reference evidence="2 3" key="1">
    <citation type="submission" date="2016-11" db="EMBL/GenBank/DDBJ databases">
        <authorList>
            <person name="Jaros S."/>
            <person name="Januszkiewicz K."/>
            <person name="Wedrychowicz H."/>
        </authorList>
    </citation>
    <scope>NUCLEOTIDE SEQUENCE [LARGE SCALE GENOMIC DNA]</scope>
    <source>
        <strain evidence="2 3">DSM 15930</strain>
    </source>
</reference>
<organism evidence="2 3">
    <name type="scientific">Anaerosporobacter mobilis DSM 15930</name>
    <dbReference type="NCBI Taxonomy" id="1120996"/>
    <lineage>
        <taxon>Bacteria</taxon>
        <taxon>Bacillati</taxon>
        <taxon>Bacillota</taxon>
        <taxon>Clostridia</taxon>
        <taxon>Lachnospirales</taxon>
        <taxon>Lachnospiraceae</taxon>
        <taxon>Anaerosporobacter</taxon>
    </lineage>
</organism>
<dbReference type="EMBL" id="FRCP01000007">
    <property type="protein sequence ID" value="SHM17943.1"/>
    <property type="molecule type" value="Genomic_DNA"/>
</dbReference>
<evidence type="ECO:0000313" key="3">
    <source>
        <dbReference type="Proteomes" id="UP000184038"/>
    </source>
</evidence>
<dbReference type="Proteomes" id="UP000184038">
    <property type="component" value="Unassembled WGS sequence"/>
</dbReference>
<feature type="transmembrane region" description="Helical" evidence="1">
    <location>
        <begin position="102"/>
        <end position="127"/>
    </location>
</feature>
<evidence type="ECO:0000256" key="1">
    <source>
        <dbReference type="SAM" id="Phobius"/>
    </source>
</evidence>
<sequence>MKHNKLDKKRKLTVNDVALIGIMTATLIASKMALSFLPNIEIVSLLIIVFTLTFGYRVFYSIIIFTCIETFIWGMGIWSIMYLYTWPILAIIAYVFRKQDSVWFWSIVSGIFGLCFGALGSLLYLFIGGVRTAFAWWIAGIPWDVIHCMGNFVLALVLYRPLINALKKLKKFSYTNSI</sequence>
<dbReference type="AlphaFoldDB" id="A0A1M7GNQ0"/>
<keyword evidence="3" id="KW-1185">Reference proteome</keyword>
<feature type="transmembrane region" description="Helical" evidence="1">
    <location>
        <begin position="134"/>
        <end position="159"/>
    </location>
</feature>
<name>A0A1M7GNQ0_9FIRM</name>